<dbReference type="EMBL" id="CP151919">
    <property type="protein sequence ID" value="XAD52944.1"/>
    <property type="molecule type" value="Genomic_DNA"/>
</dbReference>
<dbReference type="RefSeq" id="WP_342594186.1">
    <property type="nucleotide sequence ID" value="NZ_CP151919.1"/>
</dbReference>
<evidence type="ECO:0000313" key="2">
    <source>
        <dbReference type="Proteomes" id="UP001453229"/>
    </source>
</evidence>
<reference evidence="1 2" key="1">
    <citation type="submission" date="2024-04" db="EMBL/GenBank/DDBJ databases">
        <title>Salinicola lusitanus LLJ914,a marine bacterium isolated from the Okinawa Trough.</title>
        <authorList>
            <person name="Li J."/>
        </authorList>
    </citation>
    <scope>NUCLEOTIDE SEQUENCE [LARGE SCALE GENOMIC DNA]</scope>
    <source>
        <strain evidence="1 2">LLJ914</strain>
    </source>
</reference>
<gene>
    <name evidence="1" type="ORF">AAGT95_13965</name>
</gene>
<sequence>MKETEAAVYQRFFIRPLPGRRPLIESEIQAIIDHAVDCRFAPDGMLLKPTILKPGQGHYLIPVRWLSGEIITIDDASTAQWFWLDADIPFNGLLARRLALALRRHPEVACVAEDNTRGAAHGNAEAWIIDDAHYLLQLD</sequence>
<evidence type="ECO:0000313" key="1">
    <source>
        <dbReference type="EMBL" id="XAD52944.1"/>
    </source>
</evidence>
<name>A0ABZ3CP71_9GAMM</name>
<dbReference type="Proteomes" id="UP001453229">
    <property type="component" value="Chromosome"/>
</dbReference>
<organism evidence="1 2">
    <name type="scientific">Salinicola lusitanus</name>
    <dbReference type="NCBI Taxonomy" id="1949085"/>
    <lineage>
        <taxon>Bacteria</taxon>
        <taxon>Pseudomonadati</taxon>
        <taxon>Pseudomonadota</taxon>
        <taxon>Gammaproteobacteria</taxon>
        <taxon>Oceanospirillales</taxon>
        <taxon>Halomonadaceae</taxon>
        <taxon>Salinicola</taxon>
    </lineage>
</organism>
<protein>
    <submittedName>
        <fullName evidence="1">Uncharacterized protein</fullName>
    </submittedName>
</protein>
<proteinExistence type="predicted"/>
<accession>A0ABZ3CP71</accession>
<keyword evidence="2" id="KW-1185">Reference proteome</keyword>